<dbReference type="PANTHER" id="PTHR34584:SF1">
    <property type="entry name" value="NA(+)_H(+) ANTIPORTER SUBUNIT E1"/>
    <property type="match status" value="1"/>
</dbReference>
<dbReference type="Proteomes" id="UP000503011">
    <property type="component" value="Chromosome"/>
</dbReference>
<dbReference type="InterPro" id="IPR002758">
    <property type="entry name" value="Cation_antiport_E"/>
</dbReference>
<reference evidence="8 9" key="1">
    <citation type="submission" date="2020-03" db="EMBL/GenBank/DDBJ databases">
        <title>Whole genome shotgun sequence of Phytohabitans suffuscus NBRC 105367.</title>
        <authorList>
            <person name="Komaki H."/>
            <person name="Tamura T."/>
        </authorList>
    </citation>
    <scope>NUCLEOTIDE SEQUENCE [LARGE SCALE GENOMIC DNA]</scope>
    <source>
        <strain evidence="8 9">NBRC 105367</strain>
    </source>
</reference>
<evidence type="ECO:0000256" key="1">
    <source>
        <dbReference type="ARBA" id="ARBA00004651"/>
    </source>
</evidence>
<evidence type="ECO:0000313" key="8">
    <source>
        <dbReference type="EMBL" id="BCB89645.1"/>
    </source>
</evidence>
<dbReference type="EMBL" id="AP022871">
    <property type="protein sequence ID" value="BCB89645.1"/>
    <property type="molecule type" value="Genomic_DNA"/>
</dbReference>
<evidence type="ECO:0000256" key="7">
    <source>
        <dbReference type="SAM" id="Phobius"/>
    </source>
</evidence>
<dbReference type="Pfam" id="PF01899">
    <property type="entry name" value="MNHE"/>
    <property type="match status" value="1"/>
</dbReference>
<evidence type="ECO:0000256" key="4">
    <source>
        <dbReference type="ARBA" id="ARBA00022692"/>
    </source>
</evidence>
<dbReference type="RefSeq" id="WP_232075330.1">
    <property type="nucleotide sequence ID" value="NZ_AP022871.1"/>
</dbReference>
<evidence type="ECO:0000256" key="2">
    <source>
        <dbReference type="ARBA" id="ARBA00006228"/>
    </source>
</evidence>
<comment type="subcellular location">
    <subcellularLocation>
        <location evidence="1">Cell membrane</location>
        <topology evidence="1">Multi-pass membrane protein</topology>
    </subcellularLocation>
</comment>
<protein>
    <submittedName>
        <fullName evidence="8">Na+/H+ antiporter subunit E</fullName>
    </submittedName>
</protein>
<evidence type="ECO:0000256" key="3">
    <source>
        <dbReference type="ARBA" id="ARBA00022475"/>
    </source>
</evidence>
<accession>A0A6F8YTZ1</accession>
<keyword evidence="3" id="KW-1003">Cell membrane</keyword>
<organism evidence="8 9">
    <name type="scientific">Phytohabitans suffuscus</name>
    <dbReference type="NCBI Taxonomy" id="624315"/>
    <lineage>
        <taxon>Bacteria</taxon>
        <taxon>Bacillati</taxon>
        <taxon>Actinomycetota</taxon>
        <taxon>Actinomycetes</taxon>
        <taxon>Micromonosporales</taxon>
        <taxon>Micromonosporaceae</taxon>
    </lineage>
</organism>
<sequence>MTARPNSRVRDRLIAVGALTAMWMLLWGVFSWATFLSGLIVCAVVIAAFPLPPVTFAGRPRPVNLVRFTVKFFTDLVQASAHLAWTAFRFRYEAHSAVIAVRLTVRSDLNLTLCGEAVSLIPGSLIVDTDRDAGVLYIHVFDVNDRQAVEQYRREVHALEARIVRAIGSDAELKQITNEKGQP</sequence>
<dbReference type="NCBIfam" id="NF006521">
    <property type="entry name" value="PRK08965.1-5"/>
    <property type="match status" value="1"/>
</dbReference>
<dbReference type="AlphaFoldDB" id="A0A6F8YTZ1"/>
<dbReference type="GO" id="GO:0005886">
    <property type="term" value="C:plasma membrane"/>
    <property type="evidence" value="ECO:0007669"/>
    <property type="project" value="UniProtKB-SubCell"/>
</dbReference>
<keyword evidence="9" id="KW-1185">Reference proteome</keyword>
<feature type="transmembrane region" description="Helical" evidence="7">
    <location>
        <begin position="36"/>
        <end position="57"/>
    </location>
</feature>
<proteinExistence type="inferred from homology"/>
<name>A0A6F8YTZ1_9ACTN</name>
<dbReference type="PANTHER" id="PTHR34584">
    <property type="entry name" value="NA(+)/H(+) ANTIPORTER SUBUNIT E1"/>
    <property type="match status" value="1"/>
</dbReference>
<reference evidence="8 9" key="2">
    <citation type="submission" date="2020-03" db="EMBL/GenBank/DDBJ databases">
        <authorList>
            <person name="Ichikawa N."/>
            <person name="Kimura A."/>
            <person name="Kitahashi Y."/>
            <person name="Uohara A."/>
        </authorList>
    </citation>
    <scope>NUCLEOTIDE SEQUENCE [LARGE SCALE GENOMIC DNA]</scope>
    <source>
        <strain evidence="8 9">NBRC 105367</strain>
    </source>
</reference>
<comment type="similarity">
    <text evidence="2">Belongs to the CPA3 antiporters (TC 2.A.63) subunit E family.</text>
</comment>
<evidence type="ECO:0000313" key="9">
    <source>
        <dbReference type="Proteomes" id="UP000503011"/>
    </source>
</evidence>
<gene>
    <name evidence="8" type="ORF">Psuf_069580</name>
</gene>
<evidence type="ECO:0000256" key="6">
    <source>
        <dbReference type="ARBA" id="ARBA00023136"/>
    </source>
</evidence>
<keyword evidence="4 7" id="KW-0812">Transmembrane</keyword>
<dbReference type="GO" id="GO:0008324">
    <property type="term" value="F:monoatomic cation transmembrane transporter activity"/>
    <property type="evidence" value="ECO:0007669"/>
    <property type="project" value="InterPro"/>
</dbReference>
<evidence type="ECO:0000256" key="5">
    <source>
        <dbReference type="ARBA" id="ARBA00022989"/>
    </source>
</evidence>
<dbReference type="KEGG" id="psuu:Psuf_069580"/>
<keyword evidence="5 7" id="KW-1133">Transmembrane helix</keyword>
<feature type="transmembrane region" description="Helical" evidence="7">
    <location>
        <begin position="12"/>
        <end position="30"/>
    </location>
</feature>
<keyword evidence="6 7" id="KW-0472">Membrane</keyword>